<proteinExistence type="predicted"/>
<reference evidence="2 3" key="1">
    <citation type="journal article" date="2015" name="Nature">
        <title>rRNA introns, odd ribosomes, and small enigmatic genomes across a large radiation of phyla.</title>
        <authorList>
            <person name="Brown C.T."/>
            <person name="Hug L.A."/>
            <person name="Thomas B.C."/>
            <person name="Sharon I."/>
            <person name="Castelle C.J."/>
            <person name="Singh A."/>
            <person name="Wilkins M.J."/>
            <person name="Williams K.H."/>
            <person name="Banfield J.F."/>
        </authorList>
    </citation>
    <scope>NUCLEOTIDE SEQUENCE [LARGE SCALE GENOMIC DNA]</scope>
</reference>
<dbReference type="AlphaFoldDB" id="A0A0G1CG02"/>
<evidence type="ECO:0008006" key="4">
    <source>
        <dbReference type="Google" id="ProtNLM"/>
    </source>
</evidence>
<feature type="transmembrane region" description="Helical" evidence="1">
    <location>
        <begin position="25"/>
        <end position="43"/>
    </location>
</feature>
<comment type="caution">
    <text evidence="2">The sequence shown here is derived from an EMBL/GenBank/DDBJ whole genome shotgun (WGS) entry which is preliminary data.</text>
</comment>
<feature type="transmembrane region" description="Helical" evidence="1">
    <location>
        <begin position="49"/>
        <end position="67"/>
    </location>
</feature>
<evidence type="ECO:0000256" key="1">
    <source>
        <dbReference type="SAM" id="Phobius"/>
    </source>
</evidence>
<gene>
    <name evidence="2" type="ORF">UV11_C0008G0042</name>
</gene>
<keyword evidence="1" id="KW-0812">Transmembrane</keyword>
<name>A0A0G1CG02_9BACT</name>
<keyword evidence="1" id="KW-0472">Membrane</keyword>
<organism evidence="2 3">
    <name type="scientific">Candidatus Giovannonibacteria bacterium GW2011_GWF2_42_19</name>
    <dbReference type="NCBI Taxonomy" id="1618659"/>
    <lineage>
        <taxon>Bacteria</taxon>
        <taxon>Candidatus Giovannoniibacteriota</taxon>
    </lineage>
</organism>
<dbReference type="EMBL" id="LCDF01000008">
    <property type="protein sequence ID" value="KKS48503.1"/>
    <property type="molecule type" value="Genomic_DNA"/>
</dbReference>
<protein>
    <recommendedName>
        <fullName evidence="4">DUF3137 domain-containing protein</fullName>
    </recommendedName>
</protein>
<accession>A0A0G1CG02</accession>
<keyword evidence="1" id="KW-1133">Transmembrane helix</keyword>
<evidence type="ECO:0000313" key="2">
    <source>
        <dbReference type="EMBL" id="KKS48503.1"/>
    </source>
</evidence>
<sequence length="275" mass="31540">MKNDFALEAIEDVNQSAKNQILSHWKITFLPFAALFILGIFIVNYLGNVLILGVSFIWVIGRIALVYSRAKEEFMRQFARANNFAYIGAGLVEKMQGVLFTYGRSQSITHLIEGAYKNHKISFFFYSYVTGSGKHKQTHNYSVAEIEFKGNSPDIVVNSKDDWDMSSYTRPHHKQLPIESVFAERFAIFAPTDFEIETLELFTPDVLSELIKRATGYNLEFINNKLYIFKNKDIGTKIELKKFLDLATYLISALGDKIFRLHDDVMAMKETLAQN</sequence>
<evidence type="ECO:0000313" key="3">
    <source>
        <dbReference type="Proteomes" id="UP000034036"/>
    </source>
</evidence>
<dbReference type="Proteomes" id="UP000034036">
    <property type="component" value="Unassembled WGS sequence"/>
</dbReference>
<dbReference type="STRING" id="1618659.UV11_C0008G0042"/>